<gene>
    <name evidence="4" type="ORF">BZG36_04303</name>
</gene>
<dbReference type="InterPro" id="IPR004545">
    <property type="entry name" value="PA2G4"/>
</dbReference>
<dbReference type="SUPFAM" id="SSF46785">
    <property type="entry name" value="Winged helix' DNA-binding domain"/>
    <property type="match status" value="1"/>
</dbReference>
<accession>A0A261XZS6</accession>
<dbReference type="FunFam" id="1.10.10.10:FF:000029">
    <property type="entry name" value="Proliferation-associated 2G4, a"/>
    <property type="match status" value="1"/>
</dbReference>
<dbReference type="PANTHER" id="PTHR10804">
    <property type="entry name" value="PROTEASE FAMILY M24 METHIONYL AMINOPEPTIDASE, AMINOPEPTIDASE P"/>
    <property type="match status" value="1"/>
</dbReference>
<dbReference type="FunFam" id="3.90.230.10:FF:000013">
    <property type="entry name" value="DNA-binding protein, 42 kDa"/>
    <property type="match status" value="1"/>
</dbReference>
<dbReference type="InterPro" id="IPR036005">
    <property type="entry name" value="Creatinase/aminopeptidase-like"/>
</dbReference>
<dbReference type="Pfam" id="PF00557">
    <property type="entry name" value="Peptidase_M24"/>
    <property type="match status" value="1"/>
</dbReference>
<comment type="similarity">
    <text evidence="1">Belongs to the peptidase M24 family.</text>
</comment>
<feature type="region of interest" description="Disordered" evidence="2">
    <location>
        <begin position="361"/>
        <end position="385"/>
    </location>
</feature>
<keyword evidence="5" id="KW-1185">Reference proteome</keyword>
<dbReference type="OrthoDB" id="5876363at2759"/>
<evidence type="ECO:0000256" key="1">
    <source>
        <dbReference type="ARBA" id="ARBA00007319"/>
    </source>
</evidence>
<dbReference type="Proteomes" id="UP000242875">
    <property type="component" value="Unassembled WGS sequence"/>
</dbReference>
<dbReference type="InterPro" id="IPR036388">
    <property type="entry name" value="WH-like_DNA-bd_sf"/>
</dbReference>
<reference evidence="4 5" key="1">
    <citation type="journal article" date="2017" name="Mycologia">
        <title>Bifiguratus adelaidae, gen. et sp. nov., a new member of Mucoromycotina in endophytic and soil-dwelling habitats.</title>
        <authorList>
            <person name="Torres-Cruz T.J."/>
            <person name="Billingsley Tobias T.L."/>
            <person name="Almatruk M."/>
            <person name="Hesse C."/>
            <person name="Kuske C.R."/>
            <person name="Desiro A."/>
            <person name="Benucci G.M."/>
            <person name="Bonito G."/>
            <person name="Stajich J.E."/>
            <person name="Dunlap C."/>
            <person name="Arnold A.E."/>
            <person name="Porras-Alfaro A."/>
        </authorList>
    </citation>
    <scope>NUCLEOTIDE SEQUENCE [LARGE SCALE GENOMIC DNA]</scope>
    <source>
        <strain evidence="4 5">AZ0501</strain>
    </source>
</reference>
<evidence type="ECO:0000313" key="4">
    <source>
        <dbReference type="EMBL" id="OZJ03841.1"/>
    </source>
</evidence>
<evidence type="ECO:0000259" key="3">
    <source>
        <dbReference type="Pfam" id="PF00557"/>
    </source>
</evidence>
<dbReference type="AlphaFoldDB" id="A0A261XZS6"/>
<evidence type="ECO:0000256" key="2">
    <source>
        <dbReference type="SAM" id="MobiDB-lite"/>
    </source>
</evidence>
<evidence type="ECO:0000313" key="5">
    <source>
        <dbReference type="Proteomes" id="UP000242875"/>
    </source>
</evidence>
<protein>
    <recommendedName>
        <fullName evidence="3">Peptidase M24 domain-containing protein</fullName>
    </recommendedName>
</protein>
<dbReference type="PANTHER" id="PTHR10804:SF11">
    <property type="entry name" value="PROLIFERATION-ASSOCIATED PROTEIN 2G4"/>
    <property type="match status" value="1"/>
</dbReference>
<dbReference type="InterPro" id="IPR047113">
    <property type="entry name" value="PA2G4/ARX1"/>
</dbReference>
<feature type="domain" description="Peptidase M24" evidence="3">
    <location>
        <begin position="18"/>
        <end position="196"/>
    </location>
</feature>
<name>A0A261XZS6_9FUNG</name>
<dbReference type="NCBIfam" id="TIGR00495">
    <property type="entry name" value="crvDNA_42K"/>
    <property type="match status" value="1"/>
</dbReference>
<dbReference type="InterPro" id="IPR000994">
    <property type="entry name" value="Pept_M24"/>
</dbReference>
<dbReference type="EMBL" id="MVBO01000066">
    <property type="protein sequence ID" value="OZJ03841.1"/>
    <property type="molecule type" value="Genomic_DNA"/>
</dbReference>
<dbReference type="SUPFAM" id="SSF55920">
    <property type="entry name" value="Creatinase/aminopeptidase"/>
    <property type="match status" value="1"/>
</dbReference>
<dbReference type="Gene3D" id="1.10.10.10">
    <property type="entry name" value="Winged helix-like DNA-binding domain superfamily/Winged helix DNA-binding domain"/>
    <property type="match status" value="1"/>
</dbReference>
<organism evidence="4 5">
    <name type="scientific">Bifiguratus adelaidae</name>
    <dbReference type="NCBI Taxonomy" id="1938954"/>
    <lineage>
        <taxon>Eukaryota</taxon>
        <taxon>Fungi</taxon>
        <taxon>Fungi incertae sedis</taxon>
        <taxon>Mucoromycota</taxon>
        <taxon>Mucoromycotina</taxon>
        <taxon>Endogonomycetes</taxon>
        <taxon>Endogonales</taxon>
        <taxon>Endogonales incertae sedis</taxon>
        <taxon>Bifiguratus</taxon>
    </lineage>
</organism>
<comment type="caution">
    <text evidence="4">The sequence shown here is derived from an EMBL/GenBank/DDBJ whole genome shotgun (WGS) entry which is preliminary data.</text>
</comment>
<dbReference type="Gene3D" id="3.90.230.10">
    <property type="entry name" value="Creatinase/methionine aminopeptidase superfamily"/>
    <property type="match status" value="1"/>
</dbReference>
<dbReference type="InterPro" id="IPR036390">
    <property type="entry name" value="WH_DNA-bd_sf"/>
</dbReference>
<sequence length="385" mass="41979">MTDVEQDITIGNPDVVTKYKTAADISNRVLAKVVKLCTDGAKVIDICSEGDKAINAETKGVYNKGKVIKGVGFPTCISVNNCVCHFSPLPSDPEASATLKEGDLVKIELGAQIDGYAAFVGHTLVVGASAEKPITGRQADVMQAAHLALEAAIRMIKPGGKNMDVTKTVDKIAQAFDTKAVEGMLTHQQEQNIIDGKKTIILNPSENQLRDFERVEFAENEVYAVDILISSGEGKARNLDTRTTVYKKTGTRYDLKMKTSRAALSEIQTKFGNFPFSLRDMEDEKKARMGIQECAKHGVVLPFDVVYDREGSFVAQFLATILLTKNGTLKITSPLFDQSIVKSDKKLEDEEILKLIATSLKPSSKSKKKKAKKEGAATENGKDEE</sequence>
<dbReference type="CDD" id="cd01089">
    <property type="entry name" value="PA2G4-like"/>
    <property type="match status" value="1"/>
</dbReference>
<dbReference type="GO" id="GO:0005634">
    <property type="term" value="C:nucleus"/>
    <property type="evidence" value="ECO:0007669"/>
    <property type="project" value="EnsemblFungi"/>
</dbReference>
<proteinExistence type="inferred from homology"/>